<proteinExistence type="inferred from homology"/>
<dbReference type="InParanoid" id="A0A0C3DDF8"/>
<evidence type="ECO:0000313" key="9">
    <source>
        <dbReference type="EMBL" id="KIM54086.1"/>
    </source>
</evidence>
<dbReference type="STRING" id="1036808.A0A0C3DDF8"/>
<gene>
    <name evidence="9" type="ORF">SCLCIDRAFT_17776</name>
</gene>
<keyword evidence="8" id="KW-0808">Transferase</keyword>
<evidence type="ECO:0000256" key="2">
    <source>
        <dbReference type="ARBA" id="ARBA00004687"/>
    </source>
</evidence>
<dbReference type="GO" id="GO:0006506">
    <property type="term" value="P:GPI anchor biosynthetic process"/>
    <property type="evidence" value="ECO:0007669"/>
    <property type="project" value="UniProtKB-UniPathway"/>
</dbReference>
<feature type="transmembrane region" description="Helical" evidence="8">
    <location>
        <begin position="53"/>
        <end position="72"/>
    </location>
</feature>
<feature type="transmembrane region" description="Helical" evidence="8">
    <location>
        <begin position="168"/>
        <end position="189"/>
    </location>
</feature>
<comment type="function">
    <text evidence="8">A acetyltransferase, which acetylates the inositol ring of phosphatidylinositol during biosynthesis of GPI-anchor.</text>
</comment>
<protein>
    <recommendedName>
        <fullName evidence="8">GPI-anchored wall transfer protein</fullName>
        <ecNumber evidence="8">2.3.-.-</ecNumber>
    </recommendedName>
</protein>
<feature type="transmembrane region" description="Helical" evidence="8">
    <location>
        <begin position="395"/>
        <end position="416"/>
    </location>
</feature>
<reference evidence="9 10" key="1">
    <citation type="submission" date="2014-04" db="EMBL/GenBank/DDBJ databases">
        <authorList>
            <consortium name="DOE Joint Genome Institute"/>
            <person name="Kuo A."/>
            <person name="Kohler A."/>
            <person name="Nagy L.G."/>
            <person name="Floudas D."/>
            <person name="Copeland A."/>
            <person name="Barry K.W."/>
            <person name="Cichocki N."/>
            <person name="Veneault-Fourrey C."/>
            <person name="LaButti K."/>
            <person name="Lindquist E.A."/>
            <person name="Lipzen A."/>
            <person name="Lundell T."/>
            <person name="Morin E."/>
            <person name="Murat C."/>
            <person name="Sun H."/>
            <person name="Tunlid A."/>
            <person name="Henrissat B."/>
            <person name="Grigoriev I.V."/>
            <person name="Hibbett D.S."/>
            <person name="Martin F."/>
            <person name="Nordberg H.P."/>
            <person name="Cantor M.N."/>
            <person name="Hua S.X."/>
        </authorList>
    </citation>
    <scope>NUCLEOTIDE SEQUENCE [LARGE SCALE GENOMIC DNA]</scope>
    <source>
        <strain evidence="9 10">Foug A</strain>
    </source>
</reference>
<comment type="subcellular location">
    <subcellularLocation>
        <location evidence="8">Endoplasmic reticulum membrane</location>
        <topology evidence="8">Multi-pass membrane protein</topology>
    </subcellularLocation>
    <subcellularLocation>
        <location evidence="1">Membrane</location>
        <topology evidence="1">Multi-pass membrane protein</topology>
    </subcellularLocation>
</comment>
<keyword evidence="8" id="KW-0256">Endoplasmic reticulum</keyword>
<dbReference type="EMBL" id="KN822163">
    <property type="protein sequence ID" value="KIM54086.1"/>
    <property type="molecule type" value="Genomic_DNA"/>
</dbReference>
<evidence type="ECO:0000256" key="7">
    <source>
        <dbReference type="ARBA" id="ARBA00023136"/>
    </source>
</evidence>
<dbReference type="Pfam" id="PF06423">
    <property type="entry name" value="GWT1"/>
    <property type="match status" value="1"/>
</dbReference>
<feature type="transmembrane region" description="Helical" evidence="8">
    <location>
        <begin position="305"/>
        <end position="326"/>
    </location>
</feature>
<comment type="similarity">
    <text evidence="3 8">Belongs to the PIGW family.</text>
</comment>
<keyword evidence="5 8" id="KW-0812">Transmembrane</keyword>
<dbReference type="AlphaFoldDB" id="A0A0C3DDF8"/>
<dbReference type="FunCoup" id="A0A0C3DDF8">
    <property type="interactions" value="106"/>
</dbReference>
<evidence type="ECO:0000256" key="3">
    <source>
        <dbReference type="ARBA" id="ARBA00007559"/>
    </source>
</evidence>
<dbReference type="GO" id="GO:0032216">
    <property type="term" value="F:glucosaminyl-phosphatidylinositol O-acyltransferase activity"/>
    <property type="evidence" value="ECO:0007669"/>
    <property type="project" value="TreeGrafter"/>
</dbReference>
<feature type="transmembrane region" description="Helical" evidence="8">
    <location>
        <begin position="128"/>
        <end position="148"/>
    </location>
</feature>
<accession>A0A0C3DDF8</accession>
<evidence type="ECO:0000256" key="8">
    <source>
        <dbReference type="RuleBase" id="RU280819"/>
    </source>
</evidence>
<keyword evidence="4 8" id="KW-0337">GPI-anchor biosynthesis</keyword>
<dbReference type="UniPathway" id="UPA00196"/>
<keyword evidence="6 8" id="KW-1133">Transmembrane helix</keyword>
<feature type="transmembrane region" description="Helical" evidence="8">
    <location>
        <begin position="454"/>
        <end position="475"/>
    </location>
</feature>
<evidence type="ECO:0000256" key="5">
    <source>
        <dbReference type="ARBA" id="ARBA00022692"/>
    </source>
</evidence>
<dbReference type="PANTHER" id="PTHR20661:SF0">
    <property type="entry name" value="PHOSPHATIDYLINOSITOL-GLYCAN BIOSYNTHESIS CLASS W PROTEIN"/>
    <property type="match status" value="1"/>
</dbReference>
<keyword evidence="10" id="KW-1185">Reference proteome</keyword>
<evidence type="ECO:0000313" key="10">
    <source>
        <dbReference type="Proteomes" id="UP000053989"/>
    </source>
</evidence>
<organism evidence="9 10">
    <name type="scientific">Scleroderma citrinum Foug A</name>
    <dbReference type="NCBI Taxonomy" id="1036808"/>
    <lineage>
        <taxon>Eukaryota</taxon>
        <taxon>Fungi</taxon>
        <taxon>Dikarya</taxon>
        <taxon>Basidiomycota</taxon>
        <taxon>Agaricomycotina</taxon>
        <taxon>Agaricomycetes</taxon>
        <taxon>Agaricomycetidae</taxon>
        <taxon>Boletales</taxon>
        <taxon>Sclerodermatineae</taxon>
        <taxon>Sclerodermataceae</taxon>
        <taxon>Scleroderma</taxon>
    </lineage>
</organism>
<dbReference type="GO" id="GO:0072659">
    <property type="term" value="P:protein localization to plasma membrane"/>
    <property type="evidence" value="ECO:0007669"/>
    <property type="project" value="TreeGrafter"/>
</dbReference>
<dbReference type="HOGENOM" id="CLU_020802_1_0_1"/>
<feature type="transmembrane region" description="Helical" evidence="8">
    <location>
        <begin position="481"/>
        <end position="499"/>
    </location>
</feature>
<feature type="transmembrane region" description="Helical" evidence="8">
    <location>
        <begin position="238"/>
        <end position="255"/>
    </location>
</feature>
<comment type="pathway">
    <text evidence="2 8">Glycolipid biosynthesis; glycosylphosphatidylinositol-anchor biosynthesis.</text>
</comment>
<keyword evidence="7 8" id="KW-0472">Membrane</keyword>
<evidence type="ECO:0000256" key="4">
    <source>
        <dbReference type="ARBA" id="ARBA00022502"/>
    </source>
</evidence>
<feature type="transmembrane region" description="Helical" evidence="8">
    <location>
        <begin position="267"/>
        <end position="285"/>
    </location>
</feature>
<dbReference type="GO" id="GO:0005789">
    <property type="term" value="C:endoplasmic reticulum membrane"/>
    <property type="evidence" value="ECO:0007669"/>
    <property type="project" value="UniProtKB-SubCell"/>
</dbReference>
<evidence type="ECO:0000256" key="1">
    <source>
        <dbReference type="ARBA" id="ARBA00004141"/>
    </source>
</evidence>
<reference evidence="10" key="2">
    <citation type="submission" date="2015-01" db="EMBL/GenBank/DDBJ databases">
        <title>Evolutionary Origins and Diversification of the Mycorrhizal Mutualists.</title>
        <authorList>
            <consortium name="DOE Joint Genome Institute"/>
            <consortium name="Mycorrhizal Genomics Consortium"/>
            <person name="Kohler A."/>
            <person name="Kuo A."/>
            <person name="Nagy L.G."/>
            <person name="Floudas D."/>
            <person name="Copeland A."/>
            <person name="Barry K.W."/>
            <person name="Cichocki N."/>
            <person name="Veneault-Fourrey C."/>
            <person name="LaButti K."/>
            <person name="Lindquist E.A."/>
            <person name="Lipzen A."/>
            <person name="Lundell T."/>
            <person name="Morin E."/>
            <person name="Murat C."/>
            <person name="Riley R."/>
            <person name="Ohm R."/>
            <person name="Sun H."/>
            <person name="Tunlid A."/>
            <person name="Henrissat B."/>
            <person name="Grigoriev I.V."/>
            <person name="Hibbett D.S."/>
            <person name="Martin F."/>
        </authorList>
    </citation>
    <scope>NUCLEOTIDE SEQUENCE [LARGE SCALE GENOMIC DNA]</scope>
    <source>
        <strain evidence="10">Foug A</strain>
    </source>
</reference>
<feature type="transmembrane region" description="Helical" evidence="8">
    <location>
        <begin position="20"/>
        <end position="41"/>
    </location>
</feature>
<evidence type="ECO:0000256" key="6">
    <source>
        <dbReference type="ARBA" id="ARBA00022989"/>
    </source>
</evidence>
<dbReference type="PIRSF" id="PIRSF017321">
    <property type="entry name" value="GWT1"/>
    <property type="match status" value="1"/>
</dbReference>
<dbReference type="PANTHER" id="PTHR20661">
    <property type="entry name" value="PHOSPHATIDYLINOSITOL-GLYCAN BIOSYNTHESIS CLASS W PROTEIN"/>
    <property type="match status" value="1"/>
</dbReference>
<keyword evidence="8" id="KW-0012">Acyltransferase</keyword>
<dbReference type="InterPro" id="IPR009447">
    <property type="entry name" value="PIGW/GWT1"/>
</dbReference>
<feature type="transmembrane region" description="Helical" evidence="8">
    <location>
        <begin position="365"/>
        <end position="383"/>
    </location>
</feature>
<dbReference type="EC" id="2.3.-.-" evidence="8"/>
<dbReference type="Proteomes" id="UP000053989">
    <property type="component" value="Unassembled WGS sequence"/>
</dbReference>
<sequence length="505" mass="55725">MNTEYKTYKEAFVSGTTGSSVLHVNMICSVALSSIALHSALRSRIVIFRTTSFFIEWLVIAAPLLLSMTIYANAPGTLSMLLLVPTAVLLLLPPIERGTPLPIQLDESKSDGVTSDHDRSLRASMSPLPVLSIYRAHMMLMTVLSILAVDFQVFPRALAKCETYGVSLMDLGVGSFVFSQGVVSAIPLLKDPSHLQKPLSTKLMQTLKKVAPIAILGLIRLLAVKGTDYPEHVTEYGVHWNFFLTLALLPIFEVFTHRMILRMPVALLGLWIGVLQQCLLSFAGLQDFLLNAPRNSIISANKEGLISLSGYLSIHLIGLSLGTIILPPRPSFFRKQQAILADGKRQDTSLDLTVPRQPAKTTSELCAYTVVWWVLLAFIRLKLAVSRRMVNLPYILWISAVNTSCILGYSLLDIFFPGRVSHLKDTSDPTGKRLMDEEGSHAPLLVEAINKNSLVIFLVANIVTGLINLSLKTLYATDGKAMLVLSGYGFGICGFAWLFRNRRLW</sequence>
<dbReference type="OrthoDB" id="15270at2759"/>
<name>A0A0C3DDF8_9AGAM</name>